<accession>A0ABY6DSE9</accession>
<keyword evidence="3" id="KW-1185">Reference proteome</keyword>
<dbReference type="Proteomes" id="UP001061302">
    <property type="component" value="Chromosome"/>
</dbReference>
<gene>
    <name evidence="2" type="ORF">N8I74_06385</name>
</gene>
<evidence type="ECO:0000313" key="3">
    <source>
        <dbReference type="Proteomes" id="UP001061302"/>
    </source>
</evidence>
<dbReference type="RefSeq" id="WP_263126025.1">
    <property type="nucleotide sequence ID" value="NZ_CP106753.1"/>
</dbReference>
<protein>
    <submittedName>
        <fullName evidence="2">Transposase</fullName>
    </submittedName>
</protein>
<reference evidence="2" key="1">
    <citation type="submission" date="2022-10" db="EMBL/GenBank/DDBJ databases">
        <title>Chitiniphilus purpureus sp. nov., a novel chitin-degrading bacterium isolated from crawfish pond sediment.</title>
        <authorList>
            <person name="Li K."/>
        </authorList>
    </citation>
    <scope>NUCLEOTIDE SEQUENCE</scope>
    <source>
        <strain evidence="2">CD1</strain>
    </source>
</reference>
<sequence length="150" mass="17068">MFRGTDIGGTVFVTDIALMSVDVEEKPLFEVQTLLQRLMFRSRPMQKVASKLDIPCHPDGTVAVTPVEWNEIRRLISTPRRAQERLDQCLVLDGILRKLHCGTSWRASTYGEGSWKNASSLYRQWKVAGVFEKILEVLRRSRTADSNSNS</sequence>
<proteinExistence type="predicted"/>
<organism evidence="2 3">
    <name type="scientific">Chitiniphilus purpureus</name>
    <dbReference type="NCBI Taxonomy" id="2981137"/>
    <lineage>
        <taxon>Bacteria</taxon>
        <taxon>Pseudomonadati</taxon>
        <taxon>Pseudomonadota</taxon>
        <taxon>Betaproteobacteria</taxon>
        <taxon>Neisseriales</taxon>
        <taxon>Chitinibacteraceae</taxon>
        <taxon>Chitiniphilus</taxon>
    </lineage>
</organism>
<feature type="domain" description="Insertion element IS402-like" evidence="1">
    <location>
        <begin position="68"/>
        <end position="134"/>
    </location>
</feature>
<name>A0ABY6DSE9_9NEIS</name>
<dbReference type="EMBL" id="CP106753">
    <property type="protein sequence ID" value="UXY16643.1"/>
    <property type="molecule type" value="Genomic_DNA"/>
</dbReference>
<dbReference type="Pfam" id="PF13340">
    <property type="entry name" value="DUF4096"/>
    <property type="match status" value="1"/>
</dbReference>
<evidence type="ECO:0000313" key="2">
    <source>
        <dbReference type="EMBL" id="UXY16643.1"/>
    </source>
</evidence>
<evidence type="ECO:0000259" key="1">
    <source>
        <dbReference type="Pfam" id="PF13340"/>
    </source>
</evidence>
<dbReference type="InterPro" id="IPR025161">
    <property type="entry name" value="IS402-like_dom"/>
</dbReference>